<comment type="similarity">
    <text evidence="3 14">Belongs to the D-alanine--D-alanine ligase family.</text>
</comment>
<dbReference type="PIRSF" id="PIRSF039102">
    <property type="entry name" value="Ddl/VanB"/>
    <property type="match status" value="1"/>
</dbReference>
<name>A0A850EL05_9BACL</name>
<evidence type="ECO:0000256" key="9">
    <source>
        <dbReference type="ARBA" id="ARBA00022842"/>
    </source>
</evidence>
<evidence type="ECO:0000256" key="12">
    <source>
        <dbReference type="ARBA" id="ARBA00023211"/>
    </source>
</evidence>
<dbReference type="EC" id="6.3.2.4" evidence="14"/>
<keyword evidence="8 17" id="KW-0067">ATP-binding</keyword>
<dbReference type="UniPathway" id="UPA00219"/>
<evidence type="ECO:0000256" key="6">
    <source>
        <dbReference type="ARBA" id="ARBA00022723"/>
    </source>
</evidence>
<dbReference type="SUPFAM" id="SSF56059">
    <property type="entry name" value="Glutathione synthetase ATP-binding domain-like"/>
    <property type="match status" value="1"/>
</dbReference>
<evidence type="ECO:0000256" key="4">
    <source>
        <dbReference type="ARBA" id="ARBA00022490"/>
    </source>
</evidence>
<dbReference type="InterPro" id="IPR011127">
    <property type="entry name" value="Dala_Dala_lig_N"/>
</dbReference>
<evidence type="ECO:0000313" key="19">
    <source>
        <dbReference type="EMBL" id="NUU60054.1"/>
    </source>
</evidence>
<evidence type="ECO:0000259" key="18">
    <source>
        <dbReference type="PROSITE" id="PS50975"/>
    </source>
</evidence>
<evidence type="ECO:0000256" key="16">
    <source>
        <dbReference type="PIRSR" id="PIRSR039102-3"/>
    </source>
</evidence>
<dbReference type="GO" id="GO:0008716">
    <property type="term" value="F:D-alanine-D-alanine ligase activity"/>
    <property type="evidence" value="ECO:0007669"/>
    <property type="project" value="UniProtKB-UniRule"/>
</dbReference>
<comment type="catalytic activity">
    <reaction evidence="14">
        <text>2 D-alanine + ATP = D-alanyl-D-alanine + ADP + phosphate + H(+)</text>
        <dbReference type="Rhea" id="RHEA:11224"/>
        <dbReference type="ChEBI" id="CHEBI:15378"/>
        <dbReference type="ChEBI" id="CHEBI:30616"/>
        <dbReference type="ChEBI" id="CHEBI:43474"/>
        <dbReference type="ChEBI" id="CHEBI:57416"/>
        <dbReference type="ChEBI" id="CHEBI:57822"/>
        <dbReference type="ChEBI" id="CHEBI:456216"/>
        <dbReference type="EC" id="6.3.2.4"/>
    </reaction>
</comment>
<reference evidence="19" key="1">
    <citation type="submission" date="2020-06" db="EMBL/GenBank/DDBJ databases">
        <title>Paenibacillus sp. nov., isolated from soil.</title>
        <authorList>
            <person name="Seo Y.L."/>
        </authorList>
    </citation>
    <scope>NUCLEOTIDE SEQUENCE [LARGE SCALE GENOMIC DNA]</scope>
    <source>
        <strain evidence="19">JW14</strain>
    </source>
</reference>
<dbReference type="Pfam" id="PF07478">
    <property type="entry name" value="Dala_Dala_lig_C"/>
    <property type="match status" value="1"/>
</dbReference>
<dbReference type="InterPro" id="IPR011095">
    <property type="entry name" value="Dala_Dala_lig_C"/>
</dbReference>
<evidence type="ECO:0000256" key="1">
    <source>
        <dbReference type="ARBA" id="ARBA00001936"/>
    </source>
</evidence>
<feature type="binding site" evidence="16">
    <location>
        <position position="263"/>
    </location>
    <ligand>
        <name>Mg(2+)</name>
        <dbReference type="ChEBI" id="CHEBI:18420"/>
        <label>2</label>
    </ligand>
</feature>
<keyword evidence="13 14" id="KW-0961">Cell wall biogenesis/degradation</keyword>
<dbReference type="GO" id="GO:0046872">
    <property type="term" value="F:metal ion binding"/>
    <property type="evidence" value="ECO:0007669"/>
    <property type="project" value="UniProtKB-KW"/>
</dbReference>
<dbReference type="Pfam" id="PF01820">
    <property type="entry name" value="Dala_Dala_lig_N"/>
    <property type="match status" value="2"/>
</dbReference>
<comment type="pathway">
    <text evidence="14">Cell wall biogenesis; peptidoglycan biosynthesis.</text>
</comment>
<comment type="cofactor">
    <cofactor evidence="1">
        <name>Mn(2+)</name>
        <dbReference type="ChEBI" id="CHEBI:29035"/>
    </cofactor>
</comment>
<dbReference type="GO" id="GO:0005737">
    <property type="term" value="C:cytoplasm"/>
    <property type="evidence" value="ECO:0007669"/>
    <property type="project" value="UniProtKB-SubCell"/>
</dbReference>
<keyword evidence="5 14" id="KW-0436">Ligase</keyword>
<keyword evidence="20" id="KW-1185">Reference proteome</keyword>
<evidence type="ECO:0000256" key="2">
    <source>
        <dbReference type="ARBA" id="ARBA00004496"/>
    </source>
</evidence>
<feature type="domain" description="ATP-grasp" evidence="18">
    <location>
        <begin position="99"/>
        <end position="296"/>
    </location>
</feature>
<evidence type="ECO:0000256" key="10">
    <source>
        <dbReference type="ARBA" id="ARBA00022960"/>
    </source>
</evidence>
<dbReference type="InterPro" id="IPR000291">
    <property type="entry name" value="D-Ala_lig_Van_CS"/>
</dbReference>
<evidence type="ECO:0000256" key="7">
    <source>
        <dbReference type="ARBA" id="ARBA00022741"/>
    </source>
</evidence>
<dbReference type="InterPro" id="IPR005905">
    <property type="entry name" value="D_ala_D_ala"/>
</dbReference>
<evidence type="ECO:0000256" key="17">
    <source>
        <dbReference type="PROSITE-ProRule" id="PRU00409"/>
    </source>
</evidence>
<dbReference type="Gene3D" id="3.40.50.20">
    <property type="match status" value="1"/>
</dbReference>
<dbReference type="PROSITE" id="PS00844">
    <property type="entry name" value="DALA_DALA_LIGASE_2"/>
    <property type="match status" value="1"/>
</dbReference>
<evidence type="ECO:0000256" key="5">
    <source>
        <dbReference type="ARBA" id="ARBA00022598"/>
    </source>
</evidence>
<dbReference type="HAMAP" id="MF_00047">
    <property type="entry name" value="Dala_Dala_lig"/>
    <property type="match status" value="1"/>
</dbReference>
<comment type="cofactor">
    <cofactor evidence="16">
        <name>Mg(2+)</name>
        <dbReference type="ChEBI" id="CHEBI:18420"/>
    </cofactor>
    <cofactor evidence="16">
        <name>Mn(2+)</name>
        <dbReference type="ChEBI" id="CHEBI:29035"/>
    </cofactor>
    <text evidence="16">Binds 2 magnesium or manganese ions per subunit.</text>
</comment>
<feature type="active site" evidence="15">
    <location>
        <position position="13"/>
    </location>
</feature>
<gene>
    <name evidence="14" type="primary">ddl</name>
    <name evidence="19" type="ORF">HPT30_06805</name>
</gene>
<evidence type="ECO:0000313" key="20">
    <source>
        <dbReference type="Proteomes" id="UP000564806"/>
    </source>
</evidence>
<keyword evidence="9 16" id="KW-0460">Magnesium</keyword>
<dbReference type="InterPro" id="IPR011761">
    <property type="entry name" value="ATP-grasp"/>
</dbReference>
<dbReference type="NCBIfam" id="TIGR01205">
    <property type="entry name" value="D_ala_D_alaTIGR"/>
    <property type="match status" value="1"/>
</dbReference>
<dbReference type="GO" id="GO:0009252">
    <property type="term" value="P:peptidoglycan biosynthetic process"/>
    <property type="evidence" value="ECO:0007669"/>
    <property type="project" value="UniProtKB-UniRule"/>
</dbReference>
<keyword evidence="4 14" id="KW-0963">Cytoplasm</keyword>
<dbReference type="GO" id="GO:0071555">
    <property type="term" value="P:cell wall organization"/>
    <property type="evidence" value="ECO:0007669"/>
    <property type="project" value="UniProtKB-KW"/>
</dbReference>
<dbReference type="GO" id="GO:0008360">
    <property type="term" value="P:regulation of cell shape"/>
    <property type="evidence" value="ECO:0007669"/>
    <property type="project" value="UniProtKB-KW"/>
</dbReference>
<keyword evidence="10 14" id="KW-0133">Cell shape</keyword>
<dbReference type="Gene3D" id="3.30.1490.20">
    <property type="entry name" value="ATP-grasp fold, A domain"/>
    <property type="match status" value="1"/>
</dbReference>
<evidence type="ECO:0000256" key="8">
    <source>
        <dbReference type="ARBA" id="ARBA00022840"/>
    </source>
</evidence>
<evidence type="ECO:0000256" key="14">
    <source>
        <dbReference type="HAMAP-Rule" id="MF_00047"/>
    </source>
</evidence>
<protein>
    <recommendedName>
        <fullName evidence="14">D-alanine--D-alanine ligase</fullName>
        <ecNumber evidence="14">6.3.2.4</ecNumber>
    </recommendedName>
    <alternativeName>
        <fullName evidence="14">D-Ala-D-Ala ligase</fullName>
    </alternativeName>
    <alternativeName>
        <fullName evidence="14">D-alanylalanine synthetase</fullName>
    </alternativeName>
</protein>
<dbReference type="Proteomes" id="UP000564806">
    <property type="component" value="Unassembled WGS sequence"/>
</dbReference>
<dbReference type="AlphaFoldDB" id="A0A850EL05"/>
<dbReference type="InterPro" id="IPR016185">
    <property type="entry name" value="PreATP-grasp_dom_sf"/>
</dbReference>
<dbReference type="EMBL" id="JABWCS010000196">
    <property type="protein sequence ID" value="NUU60054.1"/>
    <property type="molecule type" value="Genomic_DNA"/>
</dbReference>
<organism evidence="19 20">
    <name type="scientific">Paenibacillus agri</name>
    <dbReference type="NCBI Taxonomy" id="2744309"/>
    <lineage>
        <taxon>Bacteria</taxon>
        <taxon>Bacillati</taxon>
        <taxon>Bacillota</taxon>
        <taxon>Bacilli</taxon>
        <taxon>Bacillales</taxon>
        <taxon>Paenibacillaceae</taxon>
        <taxon>Paenibacillus</taxon>
    </lineage>
</organism>
<keyword evidence="12 16" id="KW-0464">Manganese</keyword>
<evidence type="ECO:0000256" key="13">
    <source>
        <dbReference type="ARBA" id="ARBA00023316"/>
    </source>
</evidence>
<dbReference type="RefSeq" id="WP_175370671.1">
    <property type="nucleotide sequence ID" value="NZ_JABWCS010000196.1"/>
</dbReference>
<keyword evidence="6 16" id="KW-0479">Metal-binding</keyword>
<dbReference type="FunFam" id="3.40.50.20:FF:000031">
    <property type="entry name" value="D-alanine--D-alanine ligase"/>
    <property type="match status" value="1"/>
</dbReference>
<feature type="active site" evidence="15">
    <location>
        <position position="274"/>
    </location>
</feature>
<proteinExistence type="inferred from homology"/>
<evidence type="ECO:0000256" key="11">
    <source>
        <dbReference type="ARBA" id="ARBA00022984"/>
    </source>
</evidence>
<feature type="active site" evidence="15">
    <location>
        <position position="142"/>
    </location>
</feature>
<dbReference type="SUPFAM" id="SSF52440">
    <property type="entry name" value="PreATP-grasp domain"/>
    <property type="match status" value="1"/>
</dbReference>
<dbReference type="NCBIfam" id="NF002378">
    <property type="entry name" value="PRK01372.1"/>
    <property type="match status" value="1"/>
</dbReference>
<dbReference type="InterPro" id="IPR013815">
    <property type="entry name" value="ATP_grasp_subdomain_1"/>
</dbReference>
<dbReference type="GO" id="GO:0005524">
    <property type="term" value="F:ATP binding"/>
    <property type="evidence" value="ECO:0007669"/>
    <property type="project" value="UniProtKB-UniRule"/>
</dbReference>
<dbReference type="PANTHER" id="PTHR23132:SF23">
    <property type="entry name" value="D-ALANINE--D-ALANINE LIGASE B"/>
    <property type="match status" value="1"/>
</dbReference>
<dbReference type="PROSITE" id="PS00843">
    <property type="entry name" value="DALA_DALA_LIGASE_1"/>
    <property type="match status" value="1"/>
</dbReference>
<evidence type="ECO:0000256" key="3">
    <source>
        <dbReference type="ARBA" id="ARBA00010871"/>
    </source>
</evidence>
<evidence type="ECO:0000256" key="15">
    <source>
        <dbReference type="PIRSR" id="PIRSR039102-1"/>
    </source>
</evidence>
<feature type="binding site" evidence="16">
    <location>
        <position position="263"/>
    </location>
    <ligand>
        <name>Mg(2+)</name>
        <dbReference type="ChEBI" id="CHEBI:18420"/>
        <label>1</label>
    </ligand>
</feature>
<comment type="caution">
    <text evidence="19">The sequence shown here is derived from an EMBL/GenBank/DDBJ whole genome shotgun (WGS) entry which is preliminary data.</text>
</comment>
<accession>A0A850EL05</accession>
<feature type="binding site" evidence="16">
    <location>
        <position position="251"/>
    </location>
    <ligand>
        <name>Mg(2+)</name>
        <dbReference type="ChEBI" id="CHEBI:18420"/>
        <label>1</label>
    </ligand>
</feature>
<dbReference type="PROSITE" id="PS50975">
    <property type="entry name" value="ATP_GRASP"/>
    <property type="match status" value="1"/>
</dbReference>
<keyword evidence="11 14" id="KW-0573">Peptidoglycan synthesis</keyword>
<sequence>MKVGVIMGGISSEIEVSLNTGREMMNHLDRNKYEVVPVVFNSREELLEKVKGLDVALLALHGAYGEDGTIQGTLETLGIPYTGSGVLASSLCMNKDLSKKILRYEGVNTPDWLCWDSMDDFSPEAVERLGYPVMVKPNSGGSSIGMEKVNDEQGLRGAVRKAFTSDPDQSILIERYTVGQEITCSILNGEFLPVIGITSASSEWFDYSAKYEVGGAQEVVITLPAELEQSVRRAAMTCYKALKCSVYARVDMLLMDGVPYVLEVNTLPGMTMTSLLPKSAAAAGLSFSALLDRIISCSLTERSKNKGVPVHVE</sequence>
<comment type="subcellular location">
    <subcellularLocation>
        <location evidence="2 14">Cytoplasm</location>
    </subcellularLocation>
</comment>
<keyword evidence="7 17" id="KW-0547">Nucleotide-binding</keyword>
<dbReference type="Gene3D" id="3.30.470.20">
    <property type="entry name" value="ATP-grasp fold, B domain"/>
    <property type="match status" value="1"/>
</dbReference>
<feature type="binding site" evidence="16">
    <location>
        <position position="265"/>
    </location>
    <ligand>
        <name>Mg(2+)</name>
        <dbReference type="ChEBI" id="CHEBI:18420"/>
        <label>2</label>
    </ligand>
</feature>
<dbReference type="PANTHER" id="PTHR23132">
    <property type="entry name" value="D-ALANINE--D-ALANINE LIGASE"/>
    <property type="match status" value="1"/>
</dbReference>
<comment type="function">
    <text evidence="14">Cell wall formation.</text>
</comment>